<protein>
    <submittedName>
        <fullName evidence="2">Testis-expressed protein 33-like isoform X2</fullName>
    </submittedName>
</protein>
<gene>
    <name evidence="2" type="ORF">Bpfe_030080</name>
</gene>
<accession>A0AAD8AQ98</accession>
<reference evidence="2" key="1">
    <citation type="journal article" date="2023" name="PLoS Negl. Trop. Dis.">
        <title>A genome sequence for Biomphalaria pfeifferi, the major vector snail for the human-infecting parasite Schistosoma mansoni.</title>
        <authorList>
            <person name="Bu L."/>
            <person name="Lu L."/>
            <person name="Laidemitt M.R."/>
            <person name="Zhang S.M."/>
            <person name="Mutuku M."/>
            <person name="Mkoji G."/>
            <person name="Steinauer M."/>
            <person name="Loker E.S."/>
        </authorList>
    </citation>
    <scope>NUCLEOTIDE SEQUENCE</scope>
    <source>
        <strain evidence="2">KasaAsao</strain>
    </source>
</reference>
<dbReference type="AlphaFoldDB" id="A0AAD8AQ98"/>
<sequence length="354" mass="40640">MAHTETNNGHSHDLECKTGICTSHLNKTLPKTLFGTSLEKIDSESLKNIEGRYIIEGSVRKSAERYTLPQRLKDLIPGREQLESSREEFNKQKQIHDEAEQKLKSKAENALIFKVDPANNHFHLSTPYKPSWLSQKDLEHSKEINSLGLNVKESYNRDKYGTKPLRHAYSLIGDPLAVNMDFNSSKNTDTLSQNHIVYSKGRHLPYGLMKQTKPDNLKSIFPLPPNIRHKFGSRDCDVLLSDEHLVHLALLKQSNLAPQKVSRKENHHLPVDLSGNYESLGHLTRYNVCSGVSTGNKISNTKQDFNDLVHLRRVPNPDQFRYRRDELSAWAEHNVLRERMKKAWNEQHPLGGYK</sequence>
<keyword evidence="1" id="KW-0175">Coiled coil</keyword>
<reference evidence="2" key="2">
    <citation type="submission" date="2023-04" db="EMBL/GenBank/DDBJ databases">
        <authorList>
            <person name="Bu L."/>
            <person name="Lu L."/>
            <person name="Laidemitt M.R."/>
            <person name="Zhang S.M."/>
            <person name="Mutuku M."/>
            <person name="Mkoji G."/>
            <person name="Steinauer M."/>
            <person name="Loker E.S."/>
        </authorList>
    </citation>
    <scope>NUCLEOTIDE SEQUENCE</scope>
    <source>
        <strain evidence="2">KasaAsao</strain>
        <tissue evidence="2">Whole Snail</tissue>
    </source>
</reference>
<dbReference type="Proteomes" id="UP001233172">
    <property type="component" value="Unassembled WGS sequence"/>
</dbReference>
<evidence type="ECO:0000313" key="2">
    <source>
        <dbReference type="EMBL" id="KAK0040482.1"/>
    </source>
</evidence>
<comment type="caution">
    <text evidence="2">The sequence shown here is derived from an EMBL/GenBank/DDBJ whole genome shotgun (WGS) entry which is preliminary data.</text>
</comment>
<dbReference type="PANTHER" id="PTHR31702:SF2">
    <property type="entry name" value="TESTIS-EXPRESSED PROTEIN 33"/>
    <property type="match status" value="1"/>
</dbReference>
<evidence type="ECO:0000313" key="3">
    <source>
        <dbReference type="Proteomes" id="UP001233172"/>
    </source>
</evidence>
<dbReference type="Pfam" id="PF15400">
    <property type="entry name" value="TEX33"/>
    <property type="match status" value="1"/>
</dbReference>
<organism evidence="2 3">
    <name type="scientific">Biomphalaria pfeifferi</name>
    <name type="common">Bloodfluke planorb</name>
    <name type="synonym">Freshwater snail</name>
    <dbReference type="NCBI Taxonomy" id="112525"/>
    <lineage>
        <taxon>Eukaryota</taxon>
        <taxon>Metazoa</taxon>
        <taxon>Spiralia</taxon>
        <taxon>Lophotrochozoa</taxon>
        <taxon>Mollusca</taxon>
        <taxon>Gastropoda</taxon>
        <taxon>Heterobranchia</taxon>
        <taxon>Euthyneura</taxon>
        <taxon>Panpulmonata</taxon>
        <taxon>Hygrophila</taxon>
        <taxon>Lymnaeoidea</taxon>
        <taxon>Planorbidae</taxon>
        <taxon>Biomphalaria</taxon>
    </lineage>
</organism>
<proteinExistence type="predicted"/>
<dbReference type="EMBL" id="JASAOG010000323">
    <property type="protein sequence ID" value="KAK0040482.1"/>
    <property type="molecule type" value="Genomic_DNA"/>
</dbReference>
<feature type="coiled-coil region" evidence="1">
    <location>
        <begin position="79"/>
        <end position="109"/>
    </location>
</feature>
<keyword evidence="3" id="KW-1185">Reference proteome</keyword>
<name>A0AAD8AQ98_BIOPF</name>
<dbReference type="PANTHER" id="PTHR31702">
    <property type="entry name" value="TESTIS-EXPRESSED PROTEIN 33"/>
    <property type="match status" value="1"/>
</dbReference>
<evidence type="ECO:0000256" key="1">
    <source>
        <dbReference type="SAM" id="Coils"/>
    </source>
</evidence>
<dbReference type="InterPro" id="IPR029234">
    <property type="entry name" value="CIMIP4"/>
</dbReference>